<dbReference type="OrthoDB" id="9806844at2"/>
<dbReference type="KEGG" id="naq:D0T90_08350"/>
<accession>A0A5P3MSH7</accession>
<keyword evidence="2" id="KW-0863">Zinc-finger</keyword>
<dbReference type="Gene3D" id="2.60.260.40">
    <property type="entry name" value="q5lls5 like domains"/>
    <property type="match status" value="1"/>
</dbReference>
<keyword evidence="2" id="KW-0862">Zinc</keyword>
<dbReference type="RefSeq" id="WP_123794933.1">
    <property type="nucleotide sequence ID" value="NZ_CP031699.1"/>
</dbReference>
<dbReference type="InterPro" id="IPR019401">
    <property type="entry name" value="Znf_CHCC"/>
</dbReference>
<dbReference type="Pfam" id="PF10276">
    <property type="entry name" value="zf-CHCC"/>
    <property type="match status" value="1"/>
</dbReference>
<organism evidence="2 3">
    <name type="scientific">Neisseria animalis</name>
    <dbReference type="NCBI Taxonomy" id="492"/>
    <lineage>
        <taxon>Bacteria</taxon>
        <taxon>Pseudomonadati</taxon>
        <taxon>Pseudomonadota</taxon>
        <taxon>Betaproteobacteria</taxon>
        <taxon>Neisseriales</taxon>
        <taxon>Neisseriaceae</taxon>
        <taxon>Neisseria</taxon>
    </lineage>
</organism>
<evidence type="ECO:0000313" key="2">
    <source>
        <dbReference type="EMBL" id="QEY24478.1"/>
    </source>
</evidence>
<reference evidence="2 3" key="1">
    <citation type="submission" date="2018-08" db="EMBL/GenBank/DDBJ databases">
        <title>Neisseria animalis ATCC 49930 complete genome.</title>
        <authorList>
            <person name="Veseli I.A."/>
            <person name="Mascarenhas dos Santos A.C."/>
            <person name="Buttler R."/>
            <person name="Pombert J.-F."/>
        </authorList>
    </citation>
    <scope>NUCLEOTIDE SEQUENCE [LARGE SCALE GENOMIC DNA]</scope>
    <source>
        <strain evidence="2 3">ATCC 49930</strain>
    </source>
</reference>
<dbReference type="EMBL" id="CP031699">
    <property type="protein sequence ID" value="QEY24478.1"/>
    <property type="molecule type" value="Genomic_DNA"/>
</dbReference>
<evidence type="ECO:0000313" key="3">
    <source>
        <dbReference type="Proteomes" id="UP000325536"/>
    </source>
</evidence>
<name>A0A5P3MSH7_NEIAN</name>
<keyword evidence="2" id="KW-0479">Metal-binding</keyword>
<proteinExistence type="predicted"/>
<feature type="domain" description="Zinc finger CHCC-type" evidence="1">
    <location>
        <begin position="18"/>
        <end position="52"/>
    </location>
</feature>
<dbReference type="AlphaFoldDB" id="A0A5P3MSH7"/>
<dbReference type="Proteomes" id="UP000325536">
    <property type="component" value="Chromosome"/>
</dbReference>
<gene>
    <name evidence="2" type="ORF">D0T90_08350</name>
</gene>
<dbReference type="GO" id="GO:0008270">
    <property type="term" value="F:zinc ion binding"/>
    <property type="evidence" value="ECO:0007669"/>
    <property type="project" value="UniProtKB-KW"/>
</dbReference>
<sequence length="63" mass="7063">MASDNPVITITPDDLPLHCSGPQHETWNGHPRVFLPIQSHGDAECPYCGAHYHLDGELPHHHY</sequence>
<protein>
    <submittedName>
        <fullName evidence="2">Zinc-finger domain-containing protein</fullName>
    </submittedName>
</protein>
<keyword evidence="3" id="KW-1185">Reference proteome</keyword>
<evidence type="ECO:0000259" key="1">
    <source>
        <dbReference type="Pfam" id="PF10276"/>
    </source>
</evidence>